<dbReference type="Proteomes" id="UP000654075">
    <property type="component" value="Unassembled WGS sequence"/>
</dbReference>
<keyword evidence="3" id="KW-1003">Cell membrane</keyword>
<evidence type="ECO:0000256" key="2">
    <source>
        <dbReference type="ARBA" id="ARBA00022448"/>
    </source>
</evidence>
<organism evidence="7 8">
    <name type="scientific">Polarella glacialis</name>
    <name type="common">Dinoflagellate</name>
    <dbReference type="NCBI Taxonomy" id="89957"/>
    <lineage>
        <taxon>Eukaryota</taxon>
        <taxon>Sar</taxon>
        <taxon>Alveolata</taxon>
        <taxon>Dinophyceae</taxon>
        <taxon>Suessiales</taxon>
        <taxon>Suessiaceae</taxon>
        <taxon>Polarella</taxon>
    </lineage>
</organism>
<dbReference type="InterPro" id="IPR020846">
    <property type="entry name" value="MFS_dom"/>
</dbReference>
<keyword evidence="4" id="KW-0769">Symport</keyword>
<keyword evidence="8" id="KW-1185">Reference proteome</keyword>
<feature type="transmembrane region" description="Helical" evidence="5">
    <location>
        <begin position="52"/>
        <end position="73"/>
    </location>
</feature>
<keyword evidence="2" id="KW-0813">Transport</keyword>
<feature type="transmembrane region" description="Helical" evidence="5">
    <location>
        <begin position="328"/>
        <end position="347"/>
    </location>
</feature>
<comment type="subcellular location">
    <subcellularLocation>
        <location evidence="1">Cell membrane</location>
        <topology evidence="1">Multi-pass membrane protein</topology>
    </subcellularLocation>
</comment>
<feature type="domain" description="Major facilitator superfamily (MFS) profile" evidence="6">
    <location>
        <begin position="14"/>
        <end position="456"/>
    </location>
</feature>
<evidence type="ECO:0000259" key="6">
    <source>
        <dbReference type="PROSITE" id="PS50850"/>
    </source>
</evidence>
<keyword evidence="5" id="KW-0812">Transmembrane</keyword>
<dbReference type="InterPro" id="IPR011701">
    <property type="entry name" value="MFS"/>
</dbReference>
<evidence type="ECO:0000256" key="4">
    <source>
        <dbReference type="ARBA" id="ARBA00022847"/>
    </source>
</evidence>
<dbReference type="EMBL" id="CAJNNV010027224">
    <property type="protein sequence ID" value="CAE8619786.1"/>
    <property type="molecule type" value="Genomic_DNA"/>
</dbReference>
<dbReference type="GO" id="GO:0015293">
    <property type="term" value="F:symporter activity"/>
    <property type="evidence" value="ECO:0007669"/>
    <property type="project" value="UniProtKB-KW"/>
</dbReference>
<gene>
    <name evidence="7" type="ORF">PGLA1383_LOCUS37367</name>
</gene>
<comment type="caution">
    <text evidence="7">The sequence shown here is derived from an EMBL/GenBank/DDBJ whole genome shotgun (WGS) entry which is preliminary data.</text>
</comment>
<feature type="transmembrane region" description="Helical" evidence="5">
    <location>
        <begin position="146"/>
        <end position="165"/>
    </location>
</feature>
<feature type="transmembrane region" description="Helical" evidence="5">
    <location>
        <begin position="80"/>
        <end position="99"/>
    </location>
</feature>
<sequence length="531" mass="56452">MAMTGTSLFVVLRQWWPLLLGNVLEWYEFGVYGYLEPQLQVVFFRGSSDGTWLGFAVTFLMRPIGGVAFGFMADRLGRRPAVLLSMAGMLVATVGQGLLPSYHCCGETAGWFGLVMLLTLRAAQGLFAGGEIGSIVSYLSETAPEGYLLVASAAGLVTGALAYMLSSGTVALLVTVLGPEAMFAWGWRVPFLIVLLPGLISLWGRHGLPETEIFLEEQRMRSERRDHPEAAELDTLTVRHQSTAGPTCKFKVYFRECLCPVIVGFFASVPFAVAAFSGIWATSYLKKQGIPHIHALLAGCLMNLVAAVVGVCCALLSDIFLGSNPYWCTLAGSALTGLAGLPLFYGLSSAVAFGSGSASLSVAPFLCLSLGWGVIRGVTHSTLNVFVAELFPTSWRSRGFGLSYNLAVAYFGGTAGLADNLLSKAFPAYGPGLYWSSAGLVSLVVLGVTRASGALKRHPIRQSRVPLEIATKDTAGVVSVFDESADSSEDSAERTVLEKLEEGPAANTCNIFEASALRRTSATVGLSTPCL</sequence>
<dbReference type="Pfam" id="PF07690">
    <property type="entry name" value="MFS_1"/>
    <property type="match status" value="1"/>
</dbReference>
<dbReference type="SUPFAM" id="SSF103473">
    <property type="entry name" value="MFS general substrate transporter"/>
    <property type="match status" value="1"/>
</dbReference>
<dbReference type="OrthoDB" id="10262656at2759"/>
<feature type="transmembrane region" description="Helical" evidence="5">
    <location>
        <begin position="399"/>
        <end position="418"/>
    </location>
</feature>
<feature type="transmembrane region" description="Helical" evidence="5">
    <location>
        <begin position="111"/>
        <end position="139"/>
    </location>
</feature>
<feature type="transmembrane region" description="Helical" evidence="5">
    <location>
        <begin position="433"/>
        <end position="455"/>
    </location>
</feature>
<reference evidence="7" key="1">
    <citation type="submission" date="2021-02" db="EMBL/GenBank/DDBJ databases">
        <authorList>
            <person name="Dougan E. K."/>
            <person name="Rhodes N."/>
            <person name="Thang M."/>
            <person name="Chan C."/>
        </authorList>
    </citation>
    <scope>NUCLEOTIDE SEQUENCE</scope>
</reference>
<proteinExistence type="predicted"/>
<dbReference type="InterPro" id="IPR051084">
    <property type="entry name" value="H+-coupled_symporters"/>
</dbReference>
<feature type="transmembrane region" description="Helical" evidence="5">
    <location>
        <begin position="293"/>
        <end position="316"/>
    </location>
</feature>
<accession>A0A813G191</accession>
<name>A0A813G191_POLGL</name>
<keyword evidence="5" id="KW-0472">Membrane</keyword>
<dbReference type="InterPro" id="IPR036259">
    <property type="entry name" value="MFS_trans_sf"/>
</dbReference>
<evidence type="ECO:0000256" key="5">
    <source>
        <dbReference type="SAM" id="Phobius"/>
    </source>
</evidence>
<dbReference type="Gene3D" id="1.20.1250.20">
    <property type="entry name" value="MFS general substrate transporter like domains"/>
    <property type="match status" value="1"/>
</dbReference>
<feature type="transmembrane region" description="Helical" evidence="5">
    <location>
        <begin position="257"/>
        <end position="281"/>
    </location>
</feature>
<feature type="transmembrane region" description="Helical" evidence="5">
    <location>
        <begin position="185"/>
        <end position="204"/>
    </location>
</feature>
<dbReference type="PROSITE" id="PS50850">
    <property type="entry name" value="MFS"/>
    <property type="match status" value="1"/>
</dbReference>
<keyword evidence="5" id="KW-1133">Transmembrane helix</keyword>
<feature type="transmembrane region" description="Helical" evidence="5">
    <location>
        <begin position="359"/>
        <end position="378"/>
    </location>
</feature>
<dbReference type="PANTHER" id="PTHR43528:SF1">
    <property type="entry name" value="ALPHA-KETOGLUTARATE PERMEASE"/>
    <property type="match status" value="1"/>
</dbReference>
<dbReference type="PANTHER" id="PTHR43528">
    <property type="entry name" value="ALPHA-KETOGLUTARATE PERMEASE"/>
    <property type="match status" value="1"/>
</dbReference>
<evidence type="ECO:0000313" key="8">
    <source>
        <dbReference type="Proteomes" id="UP000654075"/>
    </source>
</evidence>
<protein>
    <recommendedName>
        <fullName evidence="6">Major facilitator superfamily (MFS) profile domain-containing protein</fullName>
    </recommendedName>
</protein>
<dbReference type="AlphaFoldDB" id="A0A813G191"/>
<evidence type="ECO:0000256" key="3">
    <source>
        <dbReference type="ARBA" id="ARBA00022475"/>
    </source>
</evidence>
<evidence type="ECO:0000256" key="1">
    <source>
        <dbReference type="ARBA" id="ARBA00004651"/>
    </source>
</evidence>
<evidence type="ECO:0000313" key="7">
    <source>
        <dbReference type="EMBL" id="CAE8619786.1"/>
    </source>
</evidence>
<dbReference type="GO" id="GO:0005886">
    <property type="term" value="C:plasma membrane"/>
    <property type="evidence" value="ECO:0007669"/>
    <property type="project" value="UniProtKB-SubCell"/>
</dbReference>